<protein>
    <submittedName>
        <fullName evidence="1">Uncharacterized protein</fullName>
    </submittedName>
</protein>
<accession>A0A2W2DMD4</accession>
<comment type="caution">
    <text evidence="1">The sequence shown here is derived from an EMBL/GenBank/DDBJ whole genome shotgun (WGS) entry which is preliminary data.</text>
</comment>
<dbReference type="AlphaFoldDB" id="A0A2W2DMD4"/>
<dbReference type="Proteomes" id="UP000248749">
    <property type="component" value="Unassembled WGS sequence"/>
</dbReference>
<proteinExistence type="predicted"/>
<sequence length="244" mass="26298">MIGAAVGIYVPKVLDPPDTRPIAVNVVSNPATVDTWGSDEFGLVMPKDAKPAGQPPIGCSEIVDWARHNGAVDRDVSRVRLVVQGVTDQGVLIDNLRAKVIRHTRTPEPAGVELRCGGAQGVATPRRVVIDLDAEEPAAAYAEEIAGRIPLFGFTLQKGETEIFDLTATTKGTVEWVLELDLVVGGERQTVEVTNRGASFMTTAWRSSRTYQVPAGTDYWVECSASVGTECKENVSPVDFRYSS</sequence>
<evidence type="ECO:0000313" key="2">
    <source>
        <dbReference type="Proteomes" id="UP000248749"/>
    </source>
</evidence>
<organism evidence="1 2">
    <name type="scientific">Micromonospora deserti</name>
    <dbReference type="NCBI Taxonomy" id="2070366"/>
    <lineage>
        <taxon>Bacteria</taxon>
        <taxon>Bacillati</taxon>
        <taxon>Actinomycetota</taxon>
        <taxon>Actinomycetes</taxon>
        <taxon>Micromonosporales</taxon>
        <taxon>Micromonosporaceae</taxon>
        <taxon>Micromonospora</taxon>
    </lineage>
</organism>
<evidence type="ECO:0000313" key="1">
    <source>
        <dbReference type="EMBL" id="PZG02020.1"/>
    </source>
</evidence>
<reference evidence="1 2" key="1">
    <citation type="submission" date="2018-01" db="EMBL/GenBank/DDBJ databases">
        <title>Draft genome sequence of Salinispora sp. 13K206.</title>
        <authorList>
            <person name="Sahin N."/>
            <person name="Saygin H."/>
            <person name="Ay H."/>
        </authorList>
    </citation>
    <scope>NUCLEOTIDE SEQUENCE [LARGE SCALE GENOMIC DNA]</scope>
    <source>
        <strain evidence="1 2">13K206</strain>
    </source>
</reference>
<dbReference type="EMBL" id="POUB01000015">
    <property type="protein sequence ID" value="PZG02020.1"/>
    <property type="molecule type" value="Genomic_DNA"/>
</dbReference>
<gene>
    <name evidence="1" type="ORF">C1I99_04285</name>
</gene>
<keyword evidence="2" id="KW-1185">Reference proteome</keyword>
<name>A0A2W2DMD4_9ACTN</name>